<dbReference type="Gene3D" id="3.40.630.10">
    <property type="entry name" value="Zn peptidases"/>
    <property type="match status" value="1"/>
</dbReference>
<evidence type="ECO:0000256" key="4">
    <source>
        <dbReference type="ARBA" id="ARBA00022801"/>
    </source>
</evidence>
<evidence type="ECO:0000256" key="3">
    <source>
        <dbReference type="ARBA" id="ARBA00022670"/>
    </source>
</evidence>
<dbReference type="PANTHER" id="PTHR11705">
    <property type="entry name" value="PROTEASE FAMILY M14 CARBOXYPEPTIDASE A,B"/>
    <property type="match status" value="1"/>
</dbReference>
<dbReference type="PROSITE" id="PS52035">
    <property type="entry name" value="PEPTIDASE_M14"/>
    <property type="match status" value="1"/>
</dbReference>
<comment type="similarity">
    <text evidence="2 7">Belongs to the peptidase M14 family.</text>
</comment>
<protein>
    <submittedName>
        <fullName evidence="10">Peptidase M14</fullName>
    </submittedName>
</protein>
<evidence type="ECO:0000313" key="11">
    <source>
        <dbReference type="Proteomes" id="UP001143486"/>
    </source>
</evidence>
<dbReference type="GO" id="GO:0008270">
    <property type="term" value="F:zinc ion binding"/>
    <property type="evidence" value="ECO:0007669"/>
    <property type="project" value="InterPro"/>
</dbReference>
<feature type="domain" description="Peptidase M14" evidence="9">
    <location>
        <begin position="47"/>
        <end position="381"/>
    </location>
</feature>
<evidence type="ECO:0000256" key="5">
    <source>
        <dbReference type="ARBA" id="ARBA00022833"/>
    </source>
</evidence>
<gene>
    <name evidence="10" type="ORF">GCM10017621_13700</name>
</gene>
<sequence>MRALATAILAALFGTIGAGAQTAPLTVRYDDGIPSLLSEYGYEFGVEITPPADAVDYLYTLAEAAPDRMRVVEYARSWEGRPLVYAVIARPETMERLDTVQSGLQQLADPAGLNAADRDRLIADLPAVVWLSYGVHGDEISSTDAGLRMAYHLLAARGDAVVDTILDNTIVIIDPTQNPDGRNRFVQSFRAARGLSPSEDRFTAEHDQPWPGGRFNHYLFDLNRDWFARTQPETRGRVDAIMDWRPVVVVDAHEMGGDSSYFFAPSAEPFNPNIVDSQRDAQALIGRNHGEWFDRLGYDYYTREVFDAFYPGYGDMWPTLQGAIAMTYEQASARGLEWRRRDGSLLTYADGVDRHFIASLSTAQVVAENRARFLRDFVAFRDSASTSTDGPQAVLLDIASNRWGAERMARNLAAQDIAVSRLAPGASACGASFEAGAFLVRFDQASGRLARTLMEATTDLPADFMREQERRRSEGLGHELYDVTAWSLPLMGNVDAVECRRTPAVDGQPVNAEMPIERIAGGGSAEWGYVVPWSDAGQAYLVAALAQEGVPMRTTNASFRIGDITYPRGSVVVPRHSAPDDLDNLITRLAAEIGARFDGMPSSWVDDGPNPGSDNFYPVHEPRVAMVWGDGVDPTSAGATRYVLERRFGIPVAVIRTGTISRANLDNYDVLILPEQRWGQLGSELGDGGRTAIQGFARGGGVVVGLGDATRWLADSEVAMMPAQRERAADSPREASASGEVIDGRILANREELRASETASGAMPDSSPGALARVEANPDVWMSAGYDRGAAALVTGSDIYAPVEMDDADTALRFAGPDDLVAGGYLWDDYAEQLAYKPFVLSRSYGSGQVVAFTQSPTTRAYLDGLDLLLLNAVILGPSRSRAFR</sequence>
<evidence type="ECO:0000259" key="9">
    <source>
        <dbReference type="PROSITE" id="PS52035"/>
    </source>
</evidence>
<evidence type="ECO:0000256" key="6">
    <source>
        <dbReference type="ARBA" id="ARBA00023049"/>
    </source>
</evidence>
<evidence type="ECO:0000256" key="2">
    <source>
        <dbReference type="ARBA" id="ARBA00005988"/>
    </source>
</evidence>
<dbReference type="CDD" id="cd06238">
    <property type="entry name" value="M14-like"/>
    <property type="match status" value="1"/>
</dbReference>
<keyword evidence="6" id="KW-0482">Metalloprotease</keyword>
<dbReference type="GO" id="GO:0004181">
    <property type="term" value="F:metallocarboxypeptidase activity"/>
    <property type="evidence" value="ECO:0007669"/>
    <property type="project" value="InterPro"/>
</dbReference>
<keyword evidence="11" id="KW-1185">Reference proteome</keyword>
<dbReference type="RefSeq" id="WP_271186226.1">
    <property type="nucleotide sequence ID" value="NZ_BSFE01000003.1"/>
</dbReference>
<name>A0A9W6ILP8_9PROT</name>
<keyword evidence="5" id="KW-0862">Zinc</keyword>
<dbReference type="EMBL" id="BSFE01000003">
    <property type="protein sequence ID" value="GLK51862.1"/>
    <property type="molecule type" value="Genomic_DNA"/>
</dbReference>
<dbReference type="AlphaFoldDB" id="A0A9W6ILP8"/>
<dbReference type="GO" id="GO:0006508">
    <property type="term" value="P:proteolysis"/>
    <property type="evidence" value="ECO:0007669"/>
    <property type="project" value="UniProtKB-KW"/>
</dbReference>
<evidence type="ECO:0000313" key="10">
    <source>
        <dbReference type="EMBL" id="GLK51862.1"/>
    </source>
</evidence>
<accession>A0A9W6ILP8</accession>
<dbReference type="SUPFAM" id="SSF53187">
    <property type="entry name" value="Zn-dependent exopeptidases"/>
    <property type="match status" value="1"/>
</dbReference>
<dbReference type="SMART" id="SM00631">
    <property type="entry name" value="Zn_pept"/>
    <property type="match status" value="1"/>
</dbReference>
<evidence type="ECO:0000256" key="1">
    <source>
        <dbReference type="ARBA" id="ARBA00001947"/>
    </source>
</evidence>
<dbReference type="PANTHER" id="PTHR11705:SF143">
    <property type="entry name" value="SLL0236 PROTEIN"/>
    <property type="match status" value="1"/>
</dbReference>
<dbReference type="SUPFAM" id="SSF52317">
    <property type="entry name" value="Class I glutamine amidotransferase-like"/>
    <property type="match status" value="1"/>
</dbReference>
<dbReference type="Pfam" id="PF00246">
    <property type="entry name" value="Peptidase_M14"/>
    <property type="match status" value="1"/>
</dbReference>
<dbReference type="Proteomes" id="UP001143486">
    <property type="component" value="Unassembled WGS sequence"/>
</dbReference>
<keyword evidence="3" id="KW-0645">Protease</keyword>
<feature type="signal peptide" evidence="8">
    <location>
        <begin position="1"/>
        <end position="20"/>
    </location>
</feature>
<keyword evidence="4" id="KW-0378">Hydrolase</keyword>
<reference evidence="10" key="1">
    <citation type="journal article" date="2014" name="Int. J. Syst. Evol. Microbiol.">
        <title>Complete genome sequence of Corynebacterium casei LMG S-19264T (=DSM 44701T), isolated from a smear-ripened cheese.</title>
        <authorList>
            <consortium name="US DOE Joint Genome Institute (JGI-PGF)"/>
            <person name="Walter F."/>
            <person name="Albersmeier A."/>
            <person name="Kalinowski J."/>
            <person name="Ruckert C."/>
        </authorList>
    </citation>
    <scope>NUCLEOTIDE SEQUENCE</scope>
    <source>
        <strain evidence="10">VKM B-1513</strain>
    </source>
</reference>
<evidence type="ECO:0000256" key="7">
    <source>
        <dbReference type="PROSITE-ProRule" id="PRU01379"/>
    </source>
</evidence>
<comment type="caution">
    <text evidence="7">Lacks conserved residue(s) required for the propagation of feature annotation.</text>
</comment>
<dbReference type="Gene3D" id="3.40.50.880">
    <property type="match status" value="1"/>
</dbReference>
<dbReference type="GO" id="GO:0005615">
    <property type="term" value="C:extracellular space"/>
    <property type="evidence" value="ECO:0007669"/>
    <property type="project" value="TreeGrafter"/>
</dbReference>
<dbReference type="InterPro" id="IPR000834">
    <property type="entry name" value="Peptidase_M14"/>
</dbReference>
<evidence type="ECO:0000256" key="8">
    <source>
        <dbReference type="SAM" id="SignalP"/>
    </source>
</evidence>
<reference evidence="10" key="2">
    <citation type="submission" date="2023-01" db="EMBL/GenBank/DDBJ databases">
        <authorList>
            <person name="Sun Q."/>
            <person name="Evtushenko L."/>
        </authorList>
    </citation>
    <scope>NUCLEOTIDE SEQUENCE</scope>
    <source>
        <strain evidence="10">VKM B-1513</strain>
    </source>
</reference>
<organism evidence="10 11">
    <name type="scientific">Maricaulis virginensis</name>
    <dbReference type="NCBI Taxonomy" id="144022"/>
    <lineage>
        <taxon>Bacteria</taxon>
        <taxon>Pseudomonadati</taxon>
        <taxon>Pseudomonadota</taxon>
        <taxon>Alphaproteobacteria</taxon>
        <taxon>Maricaulales</taxon>
        <taxon>Maricaulaceae</taxon>
        <taxon>Maricaulis</taxon>
    </lineage>
</organism>
<dbReference type="InterPro" id="IPR029062">
    <property type="entry name" value="Class_I_gatase-like"/>
</dbReference>
<keyword evidence="8" id="KW-0732">Signal</keyword>
<proteinExistence type="inferred from homology"/>
<comment type="cofactor">
    <cofactor evidence="1">
        <name>Zn(2+)</name>
        <dbReference type="ChEBI" id="CHEBI:29105"/>
    </cofactor>
</comment>
<comment type="caution">
    <text evidence="10">The sequence shown here is derived from an EMBL/GenBank/DDBJ whole genome shotgun (WGS) entry which is preliminary data.</text>
</comment>
<feature type="chain" id="PRO_5040917977" evidence="8">
    <location>
        <begin position="21"/>
        <end position="885"/>
    </location>
</feature>